<comment type="cofactor">
    <cofactor evidence="10 12">
        <name>Zn(2+)</name>
        <dbReference type="ChEBI" id="CHEBI:29105"/>
    </cofactor>
    <text evidence="10 12">Binds 1 zinc ion per subunit.</text>
</comment>
<dbReference type="GO" id="GO:0070006">
    <property type="term" value="F:metalloaminopeptidase activity"/>
    <property type="evidence" value="ECO:0007669"/>
    <property type="project" value="TreeGrafter"/>
</dbReference>
<feature type="chain" id="PRO_5014858051" description="Aminopeptidase" evidence="13">
    <location>
        <begin position="48"/>
        <end position="911"/>
    </location>
</feature>
<dbReference type="GO" id="GO:0016285">
    <property type="term" value="F:alanyl aminopeptidase activity"/>
    <property type="evidence" value="ECO:0007669"/>
    <property type="project" value="UniProtKB-EC"/>
</dbReference>
<dbReference type="PANTHER" id="PTHR11533:SF174">
    <property type="entry name" value="PUROMYCIN-SENSITIVE AMINOPEPTIDASE-RELATED"/>
    <property type="match status" value="1"/>
</dbReference>
<evidence type="ECO:0000256" key="9">
    <source>
        <dbReference type="PIRSR" id="PIRSR634016-1"/>
    </source>
</evidence>
<dbReference type="EC" id="3.4.11.-" evidence="12"/>
<evidence type="ECO:0000259" key="15">
    <source>
        <dbReference type="Pfam" id="PF11838"/>
    </source>
</evidence>
<dbReference type="CDD" id="cd09601">
    <property type="entry name" value="M1_APN-Q_like"/>
    <property type="match status" value="1"/>
</dbReference>
<evidence type="ECO:0000256" key="4">
    <source>
        <dbReference type="ARBA" id="ARBA00022670"/>
    </source>
</evidence>
<feature type="binding site" evidence="10">
    <location>
        <position position="359"/>
    </location>
    <ligand>
        <name>Zn(2+)</name>
        <dbReference type="ChEBI" id="CHEBI:29105"/>
        <note>catalytic</note>
    </ligand>
</feature>
<keyword evidence="5 10" id="KW-0479">Metal-binding</keyword>
<dbReference type="PANTHER" id="PTHR11533">
    <property type="entry name" value="PROTEASE M1 ZINC METALLOPROTEASE"/>
    <property type="match status" value="1"/>
</dbReference>
<dbReference type="InterPro" id="IPR034016">
    <property type="entry name" value="M1_APN-typ"/>
</dbReference>
<dbReference type="InterPro" id="IPR045357">
    <property type="entry name" value="Aminopeptidase_N-like_N"/>
</dbReference>
<dbReference type="AlphaFoldDB" id="A0A2N0H7D4"/>
<organism evidence="17 18">
    <name type="scientific">Novosphingobium kunmingense</name>
    <dbReference type="NCBI Taxonomy" id="1211806"/>
    <lineage>
        <taxon>Bacteria</taxon>
        <taxon>Pseudomonadati</taxon>
        <taxon>Pseudomonadota</taxon>
        <taxon>Alphaproteobacteria</taxon>
        <taxon>Sphingomonadales</taxon>
        <taxon>Sphingomonadaceae</taxon>
        <taxon>Novosphingobium</taxon>
    </lineage>
</organism>
<feature type="binding site" evidence="10">
    <location>
        <position position="355"/>
    </location>
    <ligand>
        <name>Zn(2+)</name>
        <dbReference type="ChEBI" id="CHEBI:29105"/>
        <note>catalytic</note>
    </ligand>
</feature>
<dbReference type="InterPro" id="IPR027268">
    <property type="entry name" value="Peptidase_M4/M1_CTD_sf"/>
</dbReference>
<name>A0A2N0H7D4_9SPHN</name>
<dbReference type="Proteomes" id="UP000232587">
    <property type="component" value="Unassembled WGS sequence"/>
</dbReference>
<feature type="signal peptide" evidence="13">
    <location>
        <begin position="1"/>
        <end position="47"/>
    </location>
</feature>
<keyword evidence="8 12" id="KW-0482">Metalloprotease</keyword>
<keyword evidence="4 12" id="KW-0645">Protease</keyword>
<dbReference type="Gene3D" id="2.60.40.1910">
    <property type="match status" value="1"/>
</dbReference>
<dbReference type="GO" id="GO:0008270">
    <property type="term" value="F:zinc ion binding"/>
    <property type="evidence" value="ECO:0007669"/>
    <property type="project" value="UniProtKB-UniRule"/>
</dbReference>
<reference evidence="17 18" key="1">
    <citation type="submission" date="2017-11" db="EMBL/GenBank/DDBJ databases">
        <title>Genomic Encyclopedia of Type Strains, Phase III (KMG-III): the genomes of soil and plant-associated and newly described type strains.</title>
        <authorList>
            <person name="Whitman W."/>
        </authorList>
    </citation>
    <scope>NUCLEOTIDE SEQUENCE [LARGE SCALE GENOMIC DNA]</scope>
    <source>
        <strain evidence="17 18">CGMCC 1.12274</strain>
    </source>
</reference>
<dbReference type="InterPro" id="IPR024571">
    <property type="entry name" value="ERAP1-like_C_dom"/>
</dbReference>
<dbReference type="SUPFAM" id="SSF55486">
    <property type="entry name" value="Metalloproteases ('zincins'), catalytic domain"/>
    <property type="match status" value="1"/>
</dbReference>
<feature type="domain" description="Aminopeptidase N-like N-terminal" evidence="16">
    <location>
        <begin position="69"/>
        <end position="244"/>
    </location>
</feature>
<dbReference type="GO" id="GO:0005615">
    <property type="term" value="C:extracellular space"/>
    <property type="evidence" value="ECO:0007669"/>
    <property type="project" value="TreeGrafter"/>
</dbReference>
<dbReference type="Pfam" id="PF17900">
    <property type="entry name" value="Peptidase_M1_N"/>
    <property type="match status" value="1"/>
</dbReference>
<keyword evidence="7 10" id="KW-0862">Zinc</keyword>
<evidence type="ECO:0000313" key="17">
    <source>
        <dbReference type="EMBL" id="PKB14853.1"/>
    </source>
</evidence>
<dbReference type="Gene3D" id="1.25.50.20">
    <property type="match status" value="1"/>
</dbReference>
<feature type="domain" description="ERAP1-like C-terminal" evidence="15">
    <location>
        <begin position="572"/>
        <end position="890"/>
    </location>
</feature>
<dbReference type="GO" id="GO:0016020">
    <property type="term" value="C:membrane"/>
    <property type="evidence" value="ECO:0007669"/>
    <property type="project" value="TreeGrafter"/>
</dbReference>
<keyword evidence="18" id="KW-1185">Reference proteome</keyword>
<evidence type="ECO:0000256" key="10">
    <source>
        <dbReference type="PIRSR" id="PIRSR634016-3"/>
    </source>
</evidence>
<proteinExistence type="inferred from homology"/>
<comment type="similarity">
    <text evidence="2 12">Belongs to the peptidase M1 family.</text>
</comment>
<evidence type="ECO:0000256" key="6">
    <source>
        <dbReference type="ARBA" id="ARBA00022801"/>
    </source>
</evidence>
<dbReference type="GO" id="GO:0042277">
    <property type="term" value="F:peptide binding"/>
    <property type="evidence" value="ECO:0007669"/>
    <property type="project" value="TreeGrafter"/>
</dbReference>
<evidence type="ECO:0000256" key="2">
    <source>
        <dbReference type="ARBA" id="ARBA00010136"/>
    </source>
</evidence>
<dbReference type="InterPro" id="IPR014782">
    <property type="entry name" value="Peptidase_M1_dom"/>
</dbReference>
<dbReference type="EMBL" id="PHUF01000004">
    <property type="protein sequence ID" value="PKB14853.1"/>
    <property type="molecule type" value="Genomic_DNA"/>
</dbReference>
<feature type="binding site" evidence="10">
    <location>
        <position position="378"/>
    </location>
    <ligand>
        <name>Zn(2+)</name>
        <dbReference type="ChEBI" id="CHEBI:29105"/>
        <note>catalytic</note>
    </ligand>
</feature>
<dbReference type="PRINTS" id="PR00756">
    <property type="entry name" value="ALADIPTASE"/>
</dbReference>
<feature type="site" description="Transition state stabilizer" evidence="11">
    <location>
        <position position="440"/>
    </location>
</feature>
<dbReference type="InterPro" id="IPR050344">
    <property type="entry name" value="Peptidase_M1_aminopeptidases"/>
</dbReference>
<dbReference type="GO" id="GO:0043171">
    <property type="term" value="P:peptide catabolic process"/>
    <property type="evidence" value="ECO:0007669"/>
    <property type="project" value="TreeGrafter"/>
</dbReference>
<dbReference type="InterPro" id="IPR001930">
    <property type="entry name" value="Peptidase_M1"/>
</dbReference>
<protein>
    <recommendedName>
        <fullName evidence="12">Aminopeptidase</fullName>
        <ecNumber evidence="12">3.4.11.-</ecNumber>
    </recommendedName>
</protein>
<evidence type="ECO:0000259" key="14">
    <source>
        <dbReference type="Pfam" id="PF01433"/>
    </source>
</evidence>
<dbReference type="GO" id="GO:0005737">
    <property type="term" value="C:cytoplasm"/>
    <property type="evidence" value="ECO:0007669"/>
    <property type="project" value="TreeGrafter"/>
</dbReference>
<dbReference type="GO" id="GO:0006508">
    <property type="term" value="P:proteolysis"/>
    <property type="evidence" value="ECO:0007669"/>
    <property type="project" value="UniProtKB-KW"/>
</dbReference>
<dbReference type="InterPro" id="IPR042097">
    <property type="entry name" value="Aminopeptidase_N-like_N_sf"/>
</dbReference>
<dbReference type="Gene3D" id="2.60.40.1730">
    <property type="entry name" value="tricorn interacting facor f3 domain"/>
    <property type="match status" value="1"/>
</dbReference>
<dbReference type="Pfam" id="PF01433">
    <property type="entry name" value="Peptidase_M1"/>
    <property type="match status" value="1"/>
</dbReference>
<dbReference type="Gene3D" id="1.10.390.10">
    <property type="entry name" value="Neutral Protease Domain 2"/>
    <property type="match status" value="1"/>
</dbReference>
<comment type="catalytic activity">
    <reaction evidence="1">
        <text>Release of an N-terminal amino acid, Xaa-|-Yaa- from a peptide, amide or arylamide. Xaa is preferably Ala, but may be most amino acids including Pro (slow action). When a terminal hydrophobic residue is followed by a prolyl residue, the two may be released as an intact Xaa-Pro dipeptide.</text>
        <dbReference type="EC" id="3.4.11.2"/>
    </reaction>
</comment>
<keyword evidence="13" id="KW-0732">Signal</keyword>
<evidence type="ECO:0000256" key="5">
    <source>
        <dbReference type="ARBA" id="ARBA00022723"/>
    </source>
</evidence>
<keyword evidence="6 12" id="KW-0378">Hydrolase</keyword>
<evidence type="ECO:0000256" key="13">
    <source>
        <dbReference type="SAM" id="SignalP"/>
    </source>
</evidence>
<evidence type="ECO:0000256" key="11">
    <source>
        <dbReference type="PIRSR" id="PIRSR634016-4"/>
    </source>
</evidence>
<accession>A0A2N0H7D4</accession>
<evidence type="ECO:0000256" key="3">
    <source>
        <dbReference type="ARBA" id="ARBA00022438"/>
    </source>
</evidence>
<evidence type="ECO:0000256" key="1">
    <source>
        <dbReference type="ARBA" id="ARBA00000098"/>
    </source>
</evidence>
<feature type="domain" description="Peptidase M1 membrane alanine aminopeptidase" evidence="14">
    <location>
        <begin position="285"/>
        <end position="489"/>
    </location>
</feature>
<sequence length="911" mass="97433">MVSIATRLGKAAGYVFCVSKGSTRMRRLLVASSIIGLACGAPALAQAAPAPVAETVQVPRGQLSDAVRPTAYRLDLTVDPDKERFSGAVEIDATLKAPSMTIDLHGRDLAMKKVVAIVGGRTLPGTWAQVDPTGVARLTFAEPLPAGPVTFAFAYDAPFNTGPAGLFRVKVGEEWYSWSQFQSIDARAAFPSFDEPGFKQPFTVTLRTRPGQVAVSNAPEVSKVLEGGLEVHRFAPTLPLPTYLVAMMVGPFATVEGTVPPTPQRATPLPLRIVTTQQNKDKMAFALEGSKGIVKHLEAYFNQGFPYPKLDQITSPIMPGAMENAGADLYADPILIMDDAAPTVQKRTFGMVVAHELAHQWFGDLVTPAWWDDIWLNESFANWMGFRIGGEWRPDLNIGAGGLGEGFAAMNTDALLAGRAIHQPIPTNEKIDEAFDTITYGKGGHVVAMIAGYMGDDKFRDGVRRYMAAHRYGNATSKDFFAAMAEAAGDPRIVPAMQSFTDQQGVPLVTFARNKGGRYTVTQSRYARLGTTAPETIWGVPLCVRPLTATTQTCQLLTEKSAPLAFTGKGTVMPNAGGTGYYRFEVPAQDWAALIARADTLSAGEAQALDDSLFASFRAGRASPDLLIAAAQQLARNKDSYASAAGFDTLQAVYGSLMDEPAKAGYRRLLEQTFKPRLAAMGFDPAAGAYAAEDPEVSEKRAQIVRRLAGTARDAQLRKQIGDAARAYLGGNKAALDPLWLGTGLGIVIEDGGLAMAKEVADKALASQDPVFRPVALGAVGGSGKPEIGTWVLKEFSDKRLRTSERLGLIGNVVASEGTRDLGFDWLKTNLDALLDSKTGGGIFFASRMPGVVGGFCSVARADEIAALMRPKLAGKTGALELERTIERVRSCGRLKEARAAEVSRAFAALK</sequence>
<evidence type="ECO:0000313" key="18">
    <source>
        <dbReference type="Proteomes" id="UP000232587"/>
    </source>
</evidence>
<keyword evidence="3 12" id="KW-0031">Aminopeptidase</keyword>
<evidence type="ECO:0000256" key="12">
    <source>
        <dbReference type="RuleBase" id="RU364040"/>
    </source>
</evidence>
<comment type="caution">
    <text evidence="17">The sequence shown here is derived from an EMBL/GenBank/DDBJ whole genome shotgun (WGS) entry which is preliminary data.</text>
</comment>
<feature type="active site" description="Proton acceptor" evidence="9">
    <location>
        <position position="356"/>
    </location>
</feature>
<dbReference type="Pfam" id="PF11838">
    <property type="entry name" value="ERAP1_C"/>
    <property type="match status" value="1"/>
</dbReference>
<dbReference type="SUPFAM" id="SSF63737">
    <property type="entry name" value="Leukotriene A4 hydrolase N-terminal domain"/>
    <property type="match status" value="1"/>
</dbReference>
<evidence type="ECO:0000256" key="8">
    <source>
        <dbReference type="ARBA" id="ARBA00023049"/>
    </source>
</evidence>
<gene>
    <name evidence="17" type="ORF">B0I00_2455</name>
</gene>
<evidence type="ECO:0000259" key="16">
    <source>
        <dbReference type="Pfam" id="PF17900"/>
    </source>
</evidence>
<evidence type="ECO:0000256" key="7">
    <source>
        <dbReference type="ARBA" id="ARBA00022833"/>
    </source>
</evidence>